<reference evidence="4" key="3">
    <citation type="submission" date="2025-09" db="UniProtKB">
        <authorList>
            <consortium name="Ensembl"/>
        </authorList>
    </citation>
    <scope>IDENTIFICATION</scope>
</reference>
<evidence type="ECO:0000313" key="4">
    <source>
        <dbReference type="Ensembl" id="ENSLACP00000023395.1"/>
    </source>
</evidence>
<dbReference type="EMBL" id="AFYH01102134">
    <property type="status" value="NOT_ANNOTATED_CDS"/>
    <property type="molecule type" value="Genomic_DNA"/>
</dbReference>
<protein>
    <submittedName>
        <fullName evidence="4">Ankyrin repeat domain 10</fullName>
    </submittedName>
</protein>
<dbReference type="Proteomes" id="UP000008672">
    <property type="component" value="Unassembled WGS sequence"/>
</dbReference>
<evidence type="ECO:0000256" key="1">
    <source>
        <dbReference type="ARBA" id="ARBA00022737"/>
    </source>
</evidence>
<dbReference type="PANTHER" id="PTHR24201">
    <property type="entry name" value="ANK_REP_REGION DOMAIN-CONTAINING PROTEIN"/>
    <property type="match status" value="1"/>
</dbReference>
<feature type="repeat" description="ANK" evidence="3">
    <location>
        <begin position="119"/>
        <end position="151"/>
    </location>
</feature>
<keyword evidence="5" id="KW-1185">Reference proteome</keyword>
<dbReference type="Gene3D" id="1.25.40.20">
    <property type="entry name" value="Ankyrin repeat-containing domain"/>
    <property type="match status" value="2"/>
</dbReference>
<dbReference type="InterPro" id="IPR002110">
    <property type="entry name" value="Ankyrin_rpt"/>
</dbReference>
<organism evidence="4 5">
    <name type="scientific">Latimeria chalumnae</name>
    <name type="common">Coelacanth</name>
    <dbReference type="NCBI Taxonomy" id="7897"/>
    <lineage>
        <taxon>Eukaryota</taxon>
        <taxon>Metazoa</taxon>
        <taxon>Chordata</taxon>
        <taxon>Craniata</taxon>
        <taxon>Vertebrata</taxon>
        <taxon>Euteleostomi</taxon>
        <taxon>Coelacanthiformes</taxon>
        <taxon>Coelacanthidae</taxon>
        <taxon>Latimeria</taxon>
    </lineage>
</organism>
<name>M3XKY9_LATCH</name>
<gene>
    <name evidence="4" type="primary">ANKRD10</name>
</gene>
<dbReference type="Bgee" id="ENSLACG00000005519">
    <property type="expression patterns" value="Expressed in pectoral fin and 6 other cell types or tissues"/>
</dbReference>
<dbReference type="KEGG" id="lcm:102347443"/>
<dbReference type="SMART" id="SM00248">
    <property type="entry name" value="ANK"/>
    <property type="match status" value="5"/>
</dbReference>
<dbReference type="HOGENOM" id="CLU_052448_0_0_1"/>
<accession>M3XKY9</accession>
<evidence type="ECO:0000256" key="3">
    <source>
        <dbReference type="PROSITE-ProRule" id="PRU00023"/>
    </source>
</evidence>
<keyword evidence="1" id="KW-0677">Repeat</keyword>
<sequence length="374" mass="40024">MSVGSEAGFSSEELLNIRFPLHRACRDGDVSALCSLLQQPANRDLTAEDSFYGWTPIHWAAHFGKLECVMRLVQAGAAVNVATTRFAQSPAHIAAFGGHPECLLWLIQAGANISRQDYVGETPIHKAARSGSMECINALVTYGAEVDLRNGSGLTAADLANAQGFLECAQFLLNVQNHQLNGFYSNGVWNGTNQNAHFTSPLNSVTTRKRPLEEVAAAGIKKARVDMNGSLIPNGSYTNGHLDLISVAQHNGFGNGLATGMSCHNDSMVHGNECVNSAAELENGMKVSPEMCGSLHLNGSPSSCVAPRPSWAPVASDGQENPGDTLHYGYYHGFGDTAESIPEFNSVIEHSTSIKVEQKYNNTVLTALHLFHGS</sequence>
<evidence type="ECO:0000313" key="5">
    <source>
        <dbReference type="Proteomes" id="UP000008672"/>
    </source>
</evidence>
<dbReference type="SUPFAM" id="SSF48403">
    <property type="entry name" value="Ankyrin repeat"/>
    <property type="match status" value="1"/>
</dbReference>
<keyword evidence="2 3" id="KW-0040">ANK repeat</keyword>
<dbReference type="InterPro" id="IPR036770">
    <property type="entry name" value="Ankyrin_rpt-contain_sf"/>
</dbReference>
<dbReference type="Pfam" id="PF12796">
    <property type="entry name" value="Ank_2"/>
    <property type="match status" value="2"/>
</dbReference>
<reference evidence="4" key="2">
    <citation type="submission" date="2025-08" db="UniProtKB">
        <authorList>
            <consortium name="Ensembl"/>
        </authorList>
    </citation>
    <scope>IDENTIFICATION</scope>
</reference>
<dbReference type="OrthoDB" id="5402602at2759"/>
<reference evidence="5" key="1">
    <citation type="submission" date="2011-08" db="EMBL/GenBank/DDBJ databases">
        <title>The draft genome of Latimeria chalumnae.</title>
        <authorList>
            <person name="Di Palma F."/>
            <person name="Alfoldi J."/>
            <person name="Johnson J."/>
            <person name="Berlin A."/>
            <person name="Gnerre S."/>
            <person name="Jaffe D."/>
            <person name="MacCallum I."/>
            <person name="Young S."/>
            <person name="Walker B.J."/>
            <person name="Lander E."/>
            <person name="Lindblad-Toh K."/>
        </authorList>
    </citation>
    <scope>NUCLEOTIDE SEQUENCE [LARGE SCALE GENOMIC DNA]</scope>
    <source>
        <strain evidence="5">Wild caught</strain>
    </source>
</reference>
<dbReference type="GeneTree" id="ENSGT00940000156564"/>
<dbReference type="PANTHER" id="PTHR24201:SF12">
    <property type="entry name" value="ANKYRIN REPEAT DOMAIN 10"/>
    <property type="match status" value="1"/>
</dbReference>
<feature type="repeat" description="ANK" evidence="3">
    <location>
        <begin position="86"/>
        <end position="118"/>
    </location>
</feature>
<dbReference type="AlphaFoldDB" id="M3XKY9"/>
<feature type="repeat" description="ANK" evidence="3">
    <location>
        <begin position="52"/>
        <end position="84"/>
    </location>
</feature>
<evidence type="ECO:0000256" key="2">
    <source>
        <dbReference type="ARBA" id="ARBA00023043"/>
    </source>
</evidence>
<dbReference type="Ensembl" id="ENSLACT00000025612.1">
    <property type="protein sequence ID" value="ENSLACP00000023395.1"/>
    <property type="gene ID" value="ENSLACG00000005519.2"/>
</dbReference>
<dbReference type="GeneID" id="102347443"/>
<dbReference type="PROSITE" id="PS50088">
    <property type="entry name" value="ANK_REPEAT"/>
    <property type="match status" value="3"/>
</dbReference>
<dbReference type="InterPro" id="IPR050776">
    <property type="entry name" value="Ank_Repeat/CDKN_Inhibitor"/>
</dbReference>
<dbReference type="PROSITE" id="PS50297">
    <property type="entry name" value="ANK_REP_REGION"/>
    <property type="match status" value="3"/>
</dbReference>
<dbReference type="EMBL" id="AFYH01102133">
    <property type="status" value="NOT_ANNOTATED_CDS"/>
    <property type="molecule type" value="Genomic_DNA"/>
</dbReference>
<proteinExistence type="predicted"/>